<sequence length="57" mass="6155">MGNHKVIESRATDHMTHTSHQFVTYSPCLGNMKIKVVDGSLAIVATQGAVTLNPSLF</sequence>
<comment type="caution">
    <text evidence="2">The sequence shown here is derived from an EMBL/GenBank/DDBJ whole genome shotgun (WGS) entry which is preliminary data.</text>
</comment>
<feature type="domain" description="Retrovirus-related Pol polyprotein from transposon TNT 1-94-like beta-barrel" evidence="1">
    <location>
        <begin position="7"/>
        <end position="53"/>
    </location>
</feature>
<dbReference type="Proteomes" id="UP000288805">
    <property type="component" value="Unassembled WGS sequence"/>
</dbReference>
<evidence type="ECO:0000313" key="3">
    <source>
        <dbReference type="Proteomes" id="UP000288805"/>
    </source>
</evidence>
<dbReference type="EMBL" id="QGNW01001660">
    <property type="protein sequence ID" value="RVW33991.1"/>
    <property type="molecule type" value="Genomic_DNA"/>
</dbReference>
<protein>
    <recommendedName>
        <fullName evidence="1">Retrovirus-related Pol polyprotein from transposon TNT 1-94-like beta-barrel domain-containing protein</fullName>
    </recommendedName>
</protein>
<dbReference type="AlphaFoldDB" id="A0A438DEZ7"/>
<organism evidence="2 3">
    <name type="scientific">Vitis vinifera</name>
    <name type="common">Grape</name>
    <dbReference type="NCBI Taxonomy" id="29760"/>
    <lineage>
        <taxon>Eukaryota</taxon>
        <taxon>Viridiplantae</taxon>
        <taxon>Streptophyta</taxon>
        <taxon>Embryophyta</taxon>
        <taxon>Tracheophyta</taxon>
        <taxon>Spermatophyta</taxon>
        <taxon>Magnoliopsida</taxon>
        <taxon>eudicotyledons</taxon>
        <taxon>Gunneridae</taxon>
        <taxon>Pentapetalae</taxon>
        <taxon>rosids</taxon>
        <taxon>Vitales</taxon>
        <taxon>Vitaceae</taxon>
        <taxon>Viteae</taxon>
        <taxon>Vitis</taxon>
    </lineage>
</organism>
<name>A0A438DEZ7_VITVI</name>
<reference evidence="2 3" key="1">
    <citation type="journal article" date="2018" name="PLoS Genet.">
        <title>Population sequencing reveals clonal diversity and ancestral inbreeding in the grapevine cultivar Chardonnay.</title>
        <authorList>
            <person name="Roach M.J."/>
            <person name="Johnson D.L."/>
            <person name="Bohlmann J."/>
            <person name="van Vuuren H.J."/>
            <person name="Jones S.J."/>
            <person name="Pretorius I.S."/>
            <person name="Schmidt S.A."/>
            <person name="Borneman A.R."/>
        </authorList>
    </citation>
    <scope>NUCLEOTIDE SEQUENCE [LARGE SCALE GENOMIC DNA]</scope>
    <source>
        <strain evidence="3">cv. Chardonnay</strain>
        <tissue evidence="2">Leaf</tissue>
    </source>
</reference>
<dbReference type="Pfam" id="PF22936">
    <property type="entry name" value="Pol_BBD"/>
    <property type="match status" value="1"/>
</dbReference>
<evidence type="ECO:0000259" key="1">
    <source>
        <dbReference type="Pfam" id="PF22936"/>
    </source>
</evidence>
<accession>A0A438DEZ7</accession>
<proteinExistence type="predicted"/>
<gene>
    <name evidence="2" type="ORF">CK203_116784</name>
</gene>
<dbReference type="InterPro" id="IPR054722">
    <property type="entry name" value="PolX-like_BBD"/>
</dbReference>
<evidence type="ECO:0000313" key="2">
    <source>
        <dbReference type="EMBL" id="RVW33991.1"/>
    </source>
</evidence>